<evidence type="ECO:0000313" key="4">
    <source>
        <dbReference type="Proteomes" id="UP000181951"/>
    </source>
</evidence>
<gene>
    <name evidence="3" type="ORF">SAMN05216267_101614</name>
</gene>
<dbReference type="InterPro" id="IPR046201">
    <property type="entry name" value="DUF6234"/>
</dbReference>
<keyword evidence="1" id="KW-0472">Membrane</keyword>
<dbReference type="AlphaFoldDB" id="A0A1H8LHR0"/>
<keyword evidence="1" id="KW-1133">Transmembrane helix</keyword>
<keyword evidence="4" id="KW-1185">Reference proteome</keyword>
<sequence>MVIFLSWSLGTYGSWDPQHVGPRAGGYVTAMGAVAGLAAVAAVAAAARRARRFAWSQAVVFGVVAAVMAGTHTVGTREYEQRQREACQAGLHASYCTGLTN</sequence>
<dbReference type="Proteomes" id="UP000181951">
    <property type="component" value="Unassembled WGS sequence"/>
</dbReference>
<protein>
    <recommendedName>
        <fullName evidence="2">DUF6234 domain-containing protein</fullName>
    </recommendedName>
</protein>
<evidence type="ECO:0000256" key="1">
    <source>
        <dbReference type="SAM" id="Phobius"/>
    </source>
</evidence>
<dbReference type="Pfam" id="PF19747">
    <property type="entry name" value="DUF6234"/>
    <property type="match status" value="1"/>
</dbReference>
<evidence type="ECO:0000313" key="3">
    <source>
        <dbReference type="EMBL" id="SEO04691.1"/>
    </source>
</evidence>
<proteinExistence type="predicted"/>
<name>A0A1H8LHR0_9ACTN</name>
<accession>A0A1H8LHR0</accession>
<reference evidence="3 4" key="1">
    <citation type="submission" date="2016-10" db="EMBL/GenBank/DDBJ databases">
        <authorList>
            <person name="de Groot N.N."/>
        </authorList>
    </citation>
    <scope>NUCLEOTIDE SEQUENCE [LARGE SCALE GENOMIC DNA]</scope>
    <source>
        <strain evidence="3 4">CGMCC 4.2026</strain>
    </source>
</reference>
<feature type="domain" description="DUF6234" evidence="2">
    <location>
        <begin position="11"/>
        <end position="84"/>
    </location>
</feature>
<feature type="transmembrane region" description="Helical" evidence="1">
    <location>
        <begin position="24"/>
        <end position="46"/>
    </location>
</feature>
<feature type="transmembrane region" description="Helical" evidence="1">
    <location>
        <begin position="53"/>
        <end position="74"/>
    </location>
</feature>
<keyword evidence="1" id="KW-0812">Transmembrane</keyword>
<evidence type="ECO:0000259" key="2">
    <source>
        <dbReference type="Pfam" id="PF19747"/>
    </source>
</evidence>
<organism evidence="3 4">
    <name type="scientific">Actinacidiphila rubida</name>
    <dbReference type="NCBI Taxonomy" id="310780"/>
    <lineage>
        <taxon>Bacteria</taxon>
        <taxon>Bacillati</taxon>
        <taxon>Actinomycetota</taxon>
        <taxon>Actinomycetes</taxon>
        <taxon>Kitasatosporales</taxon>
        <taxon>Streptomycetaceae</taxon>
        <taxon>Actinacidiphila</taxon>
    </lineage>
</organism>
<dbReference type="EMBL" id="FODD01000016">
    <property type="protein sequence ID" value="SEO04691.1"/>
    <property type="molecule type" value="Genomic_DNA"/>
</dbReference>